<accession>A0A369Q093</accession>
<dbReference type="RefSeq" id="WP_115403140.1">
    <property type="nucleotide sequence ID" value="NZ_QPKV01000004.1"/>
</dbReference>
<comment type="caution">
    <text evidence="1">The sequence shown here is derived from an EMBL/GenBank/DDBJ whole genome shotgun (WGS) entry which is preliminary data.</text>
</comment>
<reference evidence="1 2" key="1">
    <citation type="submission" date="2018-07" db="EMBL/GenBank/DDBJ databases">
        <title>Pedobacter sp. nov., isolated from soil.</title>
        <authorList>
            <person name="Zhou L.Y."/>
            <person name="Du Z.J."/>
        </authorList>
    </citation>
    <scope>NUCLEOTIDE SEQUENCE [LARGE SCALE GENOMIC DNA]</scope>
    <source>
        <strain evidence="1 2">JDX94</strain>
    </source>
</reference>
<organism evidence="1 2">
    <name type="scientific">Pedobacter chinensis</name>
    <dbReference type="NCBI Taxonomy" id="2282421"/>
    <lineage>
        <taxon>Bacteria</taxon>
        <taxon>Pseudomonadati</taxon>
        <taxon>Bacteroidota</taxon>
        <taxon>Sphingobacteriia</taxon>
        <taxon>Sphingobacteriales</taxon>
        <taxon>Sphingobacteriaceae</taxon>
        <taxon>Pedobacter</taxon>
    </lineage>
</organism>
<dbReference type="Proteomes" id="UP000253961">
    <property type="component" value="Unassembled WGS sequence"/>
</dbReference>
<evidence type="ECO:0000313" key="1">
    <source>
        <dbReference type="EMBL" id="RDC56416.1"/>
    </source>
</evidence>
<sequence length="91" mass="10268">MSAVIYTILKEFFVEIHGHSVKARIMSPINNENSFKFQISLYFKNKSDADPNEPASTFTSYANAERHLLSYLEAFQNTLDLGGEVAEGSKF</sequence>
<dbReference type="EMBL" id="QPKV01000004">
    <property type="protein sequence ID" value="RDC56416.1"/>
    <property type="molecule type" value="Genomic_DNA"/>
</dbReference>
<dbReference type="OrthoDB" id="769687at2"/>
<proteinExistence type="predicted"/>
<dbReference type="AlphaFoldDB" id="A0A369Q093"/>
<evidence type="ECO:0000313" key="2">
    <source>
        <dbReference type="Proteomes" id="UP000253961"/>
    </source>
</evidence>
<protein>
    <submittedName>
        <fullName evidence="1">Uncharacterized protein</fullName>
    </submittedName>
</protein>
<name>A0A369Q093_9SPHI</name>
<gene>
    <name evidence="1" type="ORF">DU508_12515</name>
</gene>
<keyword evidence="2" id="KW-1185">Reference proteome</keyword>